<dbReference type="InterPro" id="IPR045063">
    <property type="entry name" value="Dynamin_N"/>
</dbReference>
<dbReference type="InterPro" id="IPR027417">
    <property type="entry name" value="P-loop_NTPase"/>
</dbReference>
<comment type="caution">
    <text evidence="2">The sequence shown here is derived from an EMBL/GenBank/DDBJ whole genome shotgun (WGS) entry which is preliminary data.</text>
</comment>
<dbReference type="Proteomes" id="UP001219525">
    <property type="component" value="Unassembled WGS sequence"/>
</dbReference>
<feature type="domain" description="Dynamin N-terminal" evidence="1">
    <location>
        <begin position="31"/>
        <end position="238"/>
    </location>
</feature>
<sequence length="752" mass="84392">FPNIPTDQRSQWDKQCLKLAKLTVPFIKFGVVGRTGSGKSTLINSLLGFPVLPTSAAVACTAAVTEIRYEDSNQIRADIFFMPEKQAAEVIQRLLDEIRDSSDSLDSTAFKSKEKLISVYLTQVTSDELLQADPVRSYLGTCSKIPPSCSDNFRATVEQYVSSYTSFDSVTLWPLVEKVAIYGKFSILSSGIILADLPGHGDDDEIRNNIATQYIKDTDGIILVADVKRIQSDRDTLSYLRKTLTQLVIDGLSPEEYIIVVATANDTLIADHEIKLEKDDHTKVDQLTKKLKELRECSRPRKKQKTTKTKTPDTHGIEAQMRLQQDIALIRAKARNGVAAKTSLQAHFQQLYSELTSNFDRTPQLPIFCVGSQDYLALTNDSNIPTIFIEEDDTEVPKLLTHMRVSGEHRLIKASNNVLNDFEALLESIHSYFSEGRHSGQLKPESKKMALDLIANLEKVLMANFRTIFFAQVFVFLQINLGVAENTFEAIDNEVAAEDGPRVVTEFNSAGMHFKTYQACMRYNGVFRSHNINRELTRTILPAIQTTWNSGLNVEVPKTLGEATMKFEKETVATLNEIIEVLNGQGTAFYEQLNTAKRSLNIEGLYSERLYQSRKSISLTQRDATRSFATILQRELTPQYQVAFSKTGRGCFQVMKECNVLFLEQNGTSLFNIITSHIGNLLDSTVTKIKHEIRNGLSEITTILRLTLVEETNLCKEDREAKDRIIQATLEIRPGLATNKLNLVNLSSRIAA</sequence>
<dbReference type="AlphaFoldDB" id="A0AAD6V6Q2"/>
<proteinExistence type="predicted"/>
<evidence type="ECO:0000259" key="1">
    <source>
        <dbReference type="Pfam" id="PF00350"/>
    </source>
</evidence>
<keyword evidence="3" id="KW-1185">Reference proteome</keyword>
<evidence type="ECO:0000313" key="2">
    <source>
        <dbReference type="EMBL" id="KAJ7204389.1"/>
    </source>
</evidence>
<dbReference type="Pfam" id="PF00350">
    <property type="entry name" value="Dynamin_N"/>
    <property type="match status" value="1"/>
</dbReference>
<dbReference type="SUPFAM" id="SSF52540">
    <property type="entry name" value="P-loop containing nucleoside triphosphate hydrolases"/>
    <property type="match status" value="1"/>
</dbReference>
<reference evidence="2" key="1">
    <citation type="submission" date="2023-03" db="EMBL/GenBank/DDBJ databases">
        <title>Massive genome expansion in bonnet fungi (Mycena s.s.) driven by repeated elements and novel gene families across ecological guilds.</title>
        <authorList>
            <consortium name="Lawrence Berkeley National Laboratory"/>
            <person name="Harder C.B."/>
            <person name="Miyauchi S."/>
            <person name="Viragh M."/>
            <person name="Kuo A."/>
            <person name="Thoen E."/>
            <person name="Andreopoulos B."/>
            <person name="Lu D."/>
            <person name="Skrede I."/>
            <person name="Drula E."/>
            <person name="Henrissat B."/>
            <person name="Morin E."/>
            <person name="Kohler A."/>
            <person name="Barry K."/>
            <person name="LaButti K."/>
            <person name="Morin E."/>
            <person name="Salamov A."/>
            <person name="Lipzen A."/>
            <person name="Mereny Z."/>
            <person name="Hegedus B."/>
            <person name="Baldrian P."/>
            <person name="Stursova M."/>
            <person name="Weitz H."/>
            <person name="Taylor A."/>
            <person name="Grigoriev I.V."/>
            <person name="Nagy L.G."/>
            <person name="Martin F."/>
            <person name="Kauserud H."/>
        </authorList>
    </citation>
    <scope>NUCLEOTIDE SEQUENCE</scope>
    <source>
        <strain evidence="2">9144</strain>
    </source>
</reference>
<evidence type="ECO:0000313" key="3">
    <source>
        <dbReference type="Proteomes" id="UP001219525"/>
    </source>
</evidence>
<gene>
    <name evidence="2" type="ORF">GGX14DRAFT_460247</name>
</gene>
<accession>A0AAD6V6Q2</accession>
<dbReference type="PANTHER" id="PTHR36681">
    <property type="entry name" value="NUCLEAR GTPASE, GERMINAL CENTER-ASSOCIATED, TANDEM DUPLICATE 3"/>
    <property type="match status" value="1"/>
</dbReference>
<dbReference type="EMBL" id="JARJCW010000047">
    <property type="protein sequence ID" value="KAJ7204389.1"/>
    <property type="molecule type" value="Genomic_DNA"/>
</dbReference>
<feature type="non-terminal residue" evidence="2">
    <location>
        <position position="752"/>
    </location>
</feature>
<organism evidence="2 3">
    <name type="scientific">Mycena pura</name>
    <dbReference type="NCBI Taxonomy" id="153505"/>
    <lineage>
        <taxon>Eukaryota</taxon>
        <taxon>Fungi</taxon>
        <taxon>Dikarya</taxon>
        <taxon>Basidiomycota</taxon>
        <taxon>Agaricomycotina</taxon>
        <taxon>Agaricomycetes</taxon>
        <taxon>Agaricomycetidae</taxon>
        <taxon>Agaricales</taxon>
        <taxon>Marasmiineae</taxon>
        <taxon>Mycenaceae</taxon>
        <taxon>Mycena</taxon>
    </lineage>
</organism>
<dbReference type="PANTHER" id="PTHR36681:SF3">
    <property type="entry name" value="NUCLEAR GTPASE, GERMINAL CENTER-ASSOCIATED, TANDEM DUPLICATE 3"/>
    <property type="match status" value="1"/>
</dbReference>
<name>A0AAD6V6Q2_9AGAR</name>
<dbReference type="Gene3D" id="3.40.50.300">
    <property type="entry name" value="P-loop containing nucleotide triphosphate hydrolases"/>
    <property type="match status" value="2"/>
</dbReference>
<protein>
    <recommendedName>
        <fullName evidence="1">Dynamin N-terminal domain-containing protein</fullName>
    </recommendedName>
</protein>